<evidence type="ECO:0000313" key="2">
    <source>
        <dbReference type="EMBL" id="MEE2055963.1"/>
    </source>
</evidence>
<dbReference type="SMART" id="SM00530">
    <property type="entry name" value="HTH_XRE"/>
    <property type="match status" value="1"/>
</dbReference>
<proteinExistence type="predicted"/>
<accession>A0ABU7L353</accession>
<dbReference type="Pfam" id="PF01381">
    <property type="entry name" value="HTH_3"/>
    <property type="match status" value="1"/>
</dbReference>
<dbReference type="PROSITE" id="PS50943">
    <property type="entry name" value="HTH_CROC1"/>
    <property type="match status" value="1"/>
</dbReference>
<dbReference type="SUPFAM" id="SSF47413">
    <property type="entry name" value="lambda repressor-like DNA-binding domains"/>
    <property type="match status" value="1"/>
</dbReference>
<gene>
    <name evidence="2" type="ORF">Q7514_00280</name>
</gene>
<keyword evidence="3" id="KW-1185">Reference proteome</keyword>
<reference evidence="2 3" key="1">
    <citation type="submission" date="2023-07" db="EMBL/GenBank/DDBJ databases">
        <authorList>
            <person name="Girao M."/>
            <person name="Carvalho M.F."/>
        </authorList>
    </citation>
    <scope>NUCLEOTIDE SEQUENCE [LARGE SCALE GENOMIC DNA]</scope>
    <source>
        <strain evidence="2 3">YIM65754</strain>
    </source>
</reference>
<organism evidence="2 3">
    <name type="scientific">Rhodococcus artemisiae</name>
    <dbReference type="NCBI Taxonomy" id="714159"/>
    <lineage>
        <taxon>Bacteria</taxon>
        <taxon>Bacillati</taxon>
        <taxon>Actinomycetota</taxon>
        <taxon>Actinomycetes</taxon>
        <taxon>Mycobacteriales</taxon>
        <taxon>Nocardiaceae</taxon>
        <taxon>Rhodococcus</taxon>
    </lineage>
</organism>
<comment type="caution">
    <text evidence="2">The sequence shown here is derived from an EMBL/GenBank/DDBJ whole genome shotgun (WGS) entry which is preliminary data.</text>
</comment>
<feature type="domain" description="HTH cro/C1-type" evidence="1">
    <location>
        <begin position="14"/>
        <end position="68"/>
    </location>
</feature>
<dbReference type="CDD" id="cd00093">
    <property type="entry name" value="HTH_XRE"/>
    <property type="match status" value="1"/>
</dbReference>
<dbReference type="InterPro" id="IPR001387">
    <property type="entry name" value="Cro/C1-type_HTH"/>
</dbReference>
<dbReference type="RefSeq" id="WP_330131286.1">
    <property type="nucleotide sequence ID" value="NZ_JAUTXY010000001.1"/>
</dbReference>
<evidence type="ECO:0000259" key="1">
    <source>
        <dbReference type="PROSITE" id="PS50943"/>
    </source>
</evidence>
<dbReference type="EMBL" id="JAUTXY010000001">
    <property type="protein sequence ID" value="MEE2055963.1"/>
    <property type="molecule type" value="Genomic_DNA"/>
</dbReference>
<dbReference type="Gene3D" id="1.10.260.40">
    <property type="entry name" value="lambda repressor-like DNA-binding domains"/>
    <property type="match status" value="1"/>
</dbReference>
<name>A0ABU7L353_9NOCA</name>
<dbReference type="InterPro" id="IPR010982">
    <property type="entry name" value="Lambda_DNA-bd_dom_sf"/>
</dbReference>
<evidence type="ECO:0000313" key="3">
    <source>
        <dbReference type="Proteomes" id="UP001336020"/>
    </source>
</evidence>
<protein>
    <submittedName>
        <fullName evidence="2">Helix-turn-helix domain-containing protein</fullName>
    </submittedName>
</protein>
<sequence>MPRNRTKRRIGNIVRELRSTRGLSRHQLAILTGTHAQTIGSLEREQQQPSLDVAMRISAAFDRQVQEVFFWIETPGPHENP</sequence>
<dbReference type="Proteomes" id="UP001336020">
    <property type="component" value="Unassembled WGS sequence"/>
</dbReference>